<dbReference type="AlphaFoldDB" id="A0ABD1IZW0"/>
<feature type="transmembrane region" description="Helical" evidence="7">
    <location>
        <begin position="172"/>
        <end position="189"/>
    </location>
</feature>
<feature type="transmembrane region" description="Helical" evidence="7">
    <location>
        <begin position="94"/>
        <end position="117"/>
    </location>
</feature>
<feature type="transmembrane region" description="Helical" evidence="7">
    <location>
        <begin position="266"/>
        <end position="283"/>
    </location>
</feature>
<evidence type="ECO:0000256" key="1">
    <source>
        <dbReference type="ARBA" id="ARBA00004651"/>
    </source>
</evidence>
<comment type="caution">
    <text evidence="8">The sequence shown here is derived from an EMBL/GenBank/DDBJ whole genome shotgun (WGS) entry which is preliminary data.</text>
</comment>
<comment type="similarity">
    <text evidence="2 7">Belongs to the XK family.</text>
</comment>
<protein>
    <recommendedName>
        <fullName evidence="7">XK-related protein</fullName>
    </recommendedName>
</protein>
<name>A0ABD1IZW0_9TELE</name>
<feature type="transmembrane region" description="Helical" evidence="7">
    <location>
        <begin position="235"/>
        <end position="254"/>
    </location>
</feature>
<feature type="transmembrane region" description="Helical" evidence="7">
    <location>
        <begin position="46"/>
        <end position="67"/>
    </location>
</feature>
<organism evidence="8 9">
    <name type="scientific">Coilia grayii</name>
    <name type="common">Gray's grenadier anchovy</name>
    <dbReference type="NCBI Taxonomy" id="363190"/>
    <lineage>
        <taxon>Eukaryota</taxon>
        <taxon>Metazoa</taxon>
        <taxon>Chordata</taxon>
        <taxon>Craniata</taxon>
        <taxon>Vertebrata</taxon>
        <taxon>Euteleostomi</taxon>
        <taxon>Actinopterygii</taxon>
        <taxon>Neopterygii</taxon>
        <taxon>Teleostei</taxon>
        <taxon>Clupei</taxon>
        <taxon>Clupeiformes</taxon>
        <taxon>Clupeoidei</taxon>
        <taxon>Engraulidae</taxon>
        <taxon>Coilinae</taxon>
        <taxon>Coilia</taxon>
    </lineage>
</organism>
<feature type="transmembrane region" description="Helical" evidence="7">
    <location>
        <begin position="209"/>
        <end position="228"/>
    </location>
</feature>
<keyword evidence="9" id="KW-1185">Reference proteome</keyword>
<proteinExistence type="inferred from homology"/>
<evidence type="ECO:0000313" key="8">
    <source>
        <dbReference type="EMBL" id="KAL2080464.1"/>
    </source>
</evidence>
<evidence type="ECO:0000256" key="2">
    <source>
        <dbReference type="ARBA" id="ARBA00008789"/>
    </source>
</evidence>
<gene>
    <name evidence="8" type="ORF">ACEWY4_024257</name>
</gene>
<dbReference type="Pfam" id="PF09815">
    <property type="entry name" value="XK-related"/>
    <property type="match status" value="1"/>
</dbReference>
<evidence type="ECO:0000313" key="9">
    <source>
        <dbReference type="Proteomes" id="UP001591681"/>
    </source>
</evidence>
<dbReference type="Proteomes" id="UP001591681">
    <property type="component" value="Unassembled WGS sequence"/>
</dbReference>
<evidence type="ECO:0000256" key="3">
    <source>
        <dbReference type="ARBA" id="ARBA00022475"/>
    </source>
</evidence>
<keyword evidence="5 7" id="KW-1133">Transmembrane helix</keyword>
<evidence type="ECO:0000256" key="6">
    <source>
        <dbReference type="ARBA" id="ARBA00023136"/>
    </source>
</evidence>
<evidence type="ECO:0000256" key="7">
    <source>
        <dbReference type="RuleBase" id="RU910716"/>
    </source>
</evidence>
<dbReference type="PANTHER" id="PTHR16024:SF19">
    <property type="entry name" value="XK-RELATED PROTEIN"/>
    <property type="match status" value="1"/>
</dbReference>
<dbReference type="InterPro" id="IPR050895">
    <property type="entry name" value="XK-related_scramblase"/>
</dbReference>
<dbReference type="PANTHER" id="PTHR16024">
    <property type="entry name" value="XK-RELATED PROTEIN"/>
    <property type="match status" value="1"/>
</dbReference>
<keyword evidence="3" id="KW-1003">Cell membrane</keyword>
<dbReference type="GO" id="GO:0005886">
    <property type="term" value="C:plasma membrane"/>
    <property type="evidence" value="ECO:0007669"/>
    <property type="project" value="UniProtKB-SubCell"/>
</dbReference>
<dbReference type="InterPro" id="IPR018629">
    <property type="entry name" value="XK-rel"/>
</dbReference>
<feature type="transmembrane region" description="Helical" evidence="7">
    <location>
        <begin position="295"/>
        <end position="315"/>
    </location>
</feature>
<reference evidence="8 9" key="1">
    <citation type="submission" date="2024-09" db="EMBL/GenBank/DDBJ databases">
        <title>A chromosome-level genome assembly of Gray's grenadier anchovy, Coilia grayii.</title>
        <authorList>
            <person name="Fu Z."/>
        </authorList>
    </citation>
    <scope>NUCLEOTIDE SEQUENCE [LARGE SCALE GENOMIC DNA]</scope>
    <source>
        <strain evidence="8">G4</strain>
        <tissue evidence="8">Muscle</tissue>
    </source>
</reference>
<dbReference type="EMBL" id="JBHFQA010000021">
    <property type="protein sequence ID" value="KAL2080464.1"/>
    <property type="molecule type" value="Genomic_DNA"/>
</dbReference>
<feature type="transmembrane region" description="Helical" evidence="7">
    <location>
        <begin position="12"/>
        <end position="34"/>
    </location>
</feature>
<evidence type="ECO:0000256" key="4">
    <source>
        <dbReference type="ARBA" id="ARBA00022692"/>
    </source>
</evidence>
<feature type="transmembrane region" description="Helical" evidence="7">
    <location>
        <begin position="327"/>
        <end position="348"/>
    </location>
</feature>
<sequence>MKDIPFIRPLLHLMLNIISVVFFFLDVGLDIWAVKRFYQQQEYISMGVLIFLLLGSSMLLQAFSWLWYNYSIEEERNCLREHAYLKKYLKNRPLLGVLHVCQLGVILRFAGVLEIAVRNLTTRTPLKEDIAMYLRHDLSMLRLIESFSENAPQLIFMIAIISQREDVDWVKVLKALVSFVAIAINVLMYHRSMRSLSKSKTQLTSTSSLVYFLWNLLLIIPRVVAVALVASTLPLWMTAVHFICLWLTLLLWVWRQETDFMDHPVWEWFYRATVALIWYFSWFSVSKGRSKGRNVIYHTLIAVDITLLMVLWWWFRDQDVRIFGMSALEVCIVVAAFYSLGIIVKIVYHKLLHPKQSDTEQSGDDEGAPAHLAVIVMDSPTTTVEVDSPPRLTRPQRRMQKMAANFYS</sequence>
<keyword evidence="6 7" id="KW-0472">Membrane</keyword>
<evidence type="ECO:0000256" key="5">
    <source>
        <dbReference type="ARBA" id="ARBA00022989"/>
    </source>
</evidence>
<accession>A0ABD1IZW0</accession>
<comment type="subcellular location">
    <subcellularLocation>
        <location evidence="1">Cell membrane</location>
        <topology evidence="1">Multi-pass membrane protein</topology>
    </subcellularLocation>
    <subcellularLocation>
        <location evidence="7">Membrane</location>
        <topology evidence="7">Multi-pass membrane protein</topology>
    </subcellularLocation>
</comment>
<keyword evidence="4 7" id="KW-0812">Transmembrane</keyword>